<dbReference type="GO" id="GO:0005783">
    <property type="term" value="C:endoplasmic reticulum"/>
    <property type="evidence" value="ECO:0007669"/>
    <property type="project" value="TreeGrafter"/>
</dbReference>
<feature type="compositionally biased region" description="Basic and acidic residues" evidence="19">
    <location>
        <begin position="165"/>
        <end position="178"/>
    </location>
</feature>
<evidence type="ECO:0000256" key="9">
    <source>
        <dbReference type="ARBA" id="ARBA00023157"/>
    </source>
</evidence>
<keyword evidence="20" id="KW-1133">Transmembrane helix</keyword>
<dbReference type="PANTHER" id="PTHR11742:SF6">
    <property type="entry name" value="MANNOSYL-OLIGOSACCHARIDE ALPHA-1,2-MANNOSIDASE IA-RELATED"/>
    <property type="match status" value="1"/>
</dbReference>
<accession>A0A131YJA8</accession>
<feature type="active site" evidence="15">
    <location>
        <position position="533"/>
    </location>
</feature>
<evidence type="ECO:0000256" key="14">
    <source>
        <dbReference type="ARBA" id="ARBA00060399"/>
    </source>
</evidence>
<evidence type="ECO:0000313" key="21">
    <source>
        <dbReference type="EMBL" id="JAP78156.1"/>
    </source>
</evidence>
<keyword evidence="16" id="KW-0479">Metal-binding</keyword>
<comment type="pathway">
    <text evidence="2">Protein modification; protein glycosylation.</text>
</comment>
<comment type="subcellular location">
    <subcellularLocation>
        <location evidence="14">Endomembrane system</location>
        <topology evidence="14">Single-pass type II membrane protein</topology>
    </subcellularLocation>
</comment>
<comment type="catalytic activity">
    <reaction evidence="11">
        <text>N(4)-(alpha-D-Man-(1-&gt;2)-alpha-D-Man-(1-&gt;2)-alpha-D-Man-(1-&gt;3)-[alpha-D-Man-(1-&gt;3)-[alpha-D-Man-(1-&gt;2)-alpha-D-Man-(1-&gt;6)]-alpha-D-Man-(1-&gt;6)]-beta-D-Man-(1-&gt;4)-beta-D-GlcNAc-(1-&gt;4)-beta-D-GlcNAc)-L-asparaginyl-[protein] (N-glucan mannose isomer 8A1,2,3B1,3) + 3 H2O = N(4)-(alpha-D-Man-(1-&gt;3)-[alpha-D-Man-(1-&gt;3)-[alpha-D-Man-(1-&gt;6)]-alpha-D-Man-(1-&gt;6)]-beta-D-Man-(1-&gt;4)-beta-D-GlcNAc-(1-&gt;4)-beta-D-GlcNAc)-L-asparaginyl-[protein] (N-glucan mannose isomer 5A1,2) + 3 beta-D-mannose</text>
        <dbReference type="Rhea" id="RHEA:56028"/>
        <dbReference type="Rhea" id="RHEA-COMP:14358"/>
        <dbReference type="Rhea" id="RHEA-COMP:14367"/>
        <dbReference type="ChEBI" id="CHEBI:15377"/>
        <dbReference type="ChEBI" id="CHEBI:28563"/>
        <dbReference type="ChEBI" id="CHEBI:59087"/>
        <dbReference type="ChEBI" id="CHEBI:60628"/>
        <dbReference type="EC" id="3.2.1.113"/>
    </reaction>
</comment>
<sequence>MATVGVLPTYFKYISVAPGGSARRTLRVREKYIVVLVLATFLMVCIGAVFYLPELRASNAYRHIKNAGPDLLLPPPQAIEDNVPRHNGIAADEEDPHRAEDRNKLQEKIIQDLGQGLPMQVARPEPARPASPSKRPSTVVARPSPEESQGVPAVDVKAAPVSHAPDPKREAENRERREKVREMMKHAWDNYERYAWGENELRPVSKKGHSAGIFGKTAMGATIVDGMDTLYLMGMAEEFQRARNWVAENLSLNDVSSDISVFETNIRFIGGLLSCYALTGDDMFKNKAEEIARLLLPAFNTPKGIPHALINIKTGVSKNYAWASSGGSILAELGTMHLEFSYLSDVTGNPVFREKVDKVRQVLADLDKPKGLYPNYINPKTGRWGQHHMSMGALGDSFYEYLLKAWIQSDGEDVQAKRLLLDAVKAIEAKMLLQSRSGFLYLAEIKYDRVEPKMDHLACFAGGFYGLMSRTLGEDPSVTKDHFMDVAKNITNTCHESYDRTPTKLGPESFRFTEQLEAKATKQNEKYYILRPEVIESYFYLWRLTKDQKYRDWGWEAVQALEKHCRVDGGYTGLKNVYQIDGPKDDVQQSFFLAETLKYLYLLFSDDSVLPLDQWVLNTEAHPLPIKNRNPSYRPSIR</sequence>
<evidence type="ECO:0000256" key="13">
    <source>
        <dbReference type="ARBA" id="ARBA00054774"/>
    </source>
</evidence>
<keyword evidence="6 16" id="KW-0106">Calcium</keyword>
<dbReference type="Pfam" id="PF01532">
    <property type="entry name" value="Glyco_hydro_47"/>
    <property type="match status" value="1"/>
</dbReference>
<evidence type="ECO:0000256" key="18">
    <source>
        <dbReference type="RuleBase" id="RU361193"/>
    </source>
</evidence>
<evidence type="ECO:0000256" key="4">
    <source>
        <dbReference type="ARBA" id="ARBA00022692"/>
    </source>
</evidence>
<evidence type="ECO:0000256" key="2">
    <source>
        <dbReference type="ARBA" id="ARBA00004922"/>
    </source>
</evidence>
<keyword evidence="9 17" id="KW-1015">Disulfide bond</keyword>
<name>A0A131YJA8_RHIAP</name>
<dbReference type="EMBL" id="GEDV01010401">
    <property type="protein sequence ID" value="JAP78156.1"/>
    <property type="molecule type" value="Transcribed_RNA"/>
</dbReference>
<evidence type="ECO:0000256" key="3">
    <source>
        <dbReference type="ARBA" id="ARBA00007658"/>
    </source>
</evidence>
<dbReference type="PANTHER" id="PTHR11742">
    <property type="entry name" value="MANNOSYL-OLIGOSACCHARIDE ALPHA-1,2-MANNOSIDASE-RELATED"/>
    <property type="match status" value="1"/>
</dbReference>
<evidence type="ECO:0000256" key="6">
    <source>
        <dbReference type="ARBA" id="ARBA00022837"/>
    </source>
</evidence>
<evidence type="ECO:0000256" key="11">
    <source>
        <dbReference type="ARBA" id="ARBA00047669"/>
    </source>
</evidence>
<dbReference type="GO" id="GO:0000139">
    <property type="term" value="C:Golgi membrane"/>
    <property type="evidence" value="ECO:0007669"/>
    <property type="project" value="TreeGrafter"/>
</dbReference>
<evidence type="ECO:0000256" key="20">
    <source>
        <dbReference type="SAM" id="Phobius"/>
    </source>
</evidence>
<dbReference type="AlphaFoldDB" id="A0A131YJA8"/>
<feature type="active site" evidence="15">
    <location>
        <position position="396"/>
    </location>
</feature>
<dbReference type="InterPro" id="IPR001382">
    <property type="entry name" value="Glyco_hydro_47"/>
</dbReference>
<dbReference type="FunFam" id="1.50.10.10:FF:000002">
    <property type="entry name" value="alpha-1,2-Mannosidase"/>
    <property type="match status" value="1"/>
</dbReference>
<evidence type="ECO:0000256" key="15">
    <source>
        <dbReference type="PIRSR" id="PIRSR601382-1"/>
    </source>
</evidence>
<keyword evidence="10 18" id="KW-0326">Glycosidase</keyword>
<evidence type="ECO:0000256" key="1">
    <source>
        <dbReference type="ARBA" id="ARBA00001913"/>
    </source>
</evidence>
<feature type="region of interest" description="Disordered" evidence="19">
    <location>
        <begin position="81"/>
        <end position="101"/>
    </location>
</feature>
<comment type="cofactor">
    <cofactor evidence="1 16">
        <name>Ca(2+)</name>
        <dbReference type="ChEBI" id="CHEBI:29108"/>
    </cofactor>
</comment>
<keyword evidence="5 18" id="KW-0378">Hydrolase</keyword>
<comment type="similarity">
    <text evidence="3 18">Belongs to the glycosyl hydrolase 47 family.</text>
</comment>
<keyword evidence="4 20" id="KW-0812">Transmembrane</keyword>
<evidence type="ECO:0000256" key="8">
    <source>
        <dbReference type="ARBA" id="ARBA00023136"/>
    </source>
</evidence>
<dbReference type="EC" id="3.2.1.-" evidence="18"/>
<dbReference type="InterPro" id="IPR012341">
    <property type="entry name" value="6hp_glycosidase-like_sf"/>
</dbReference>
<feature type="region of interest" description="Disordered" evidence="19">
    <location>
        <begin position="121"/>
        <end position="178"/>
    </location>
</feature>
<dbReference type="SUPFAM" id="SSF48225">
    <property type="entry name" value="Seven-hairpin glycosidases"/>
    <property type="match status" value="1"/>
</dbReference>
<keyword evidence="7" id="KW-0735">Signal-anchor</keyword>
<evidence type="ECO:0000256" key="17">
    <source>
        <dbReference type="PIRSR" id="PIRSR601382-3"/>
    </source>
</evidence>
<dbReference type="PRINTS" id="PR00747">
    <property type="entry name" value="GLYHDRLASE47"/>
</dbReference>
<comment type="function">
    <text evidence="13">Involved in the maturation of Asn-linked oligosaccharides. Progressively trim alpha-1,2-linked mannose residues from Man(9)GlcNAc(2) to produce Man(5)GlcNAc(2).</text>
</comment>
<evidence type="ECO:0000256" key="16">
    <source>
        <dbReference type="PIRSR" id="PIRSR601382-2"/>
    </source>
</evidence>
<reference evidence="21" key="1">
    <citation type="journal article" date="2016" name="Ticks Tick Borne Dis.">
        <title>De novo assembly and annotation of the salivary gland transcriptome of Rhipicephalus appendiculatus male and female ticks during blood feeding.</title>
        <authorList>
            <person name="de Castro M.H."/>
            <person name="de Klerk D."/>
            <person name="Pienaar R."/>
            <person name="Latif A.A."/>
            <person name="Rees D.J."/>
            <person name="Mans B.J."/>
        </authorList>
    </citation>
    <scope>NUCLEOTIDE SEQUENCE</scope>
    <source>
        <tissue evidence="21">Salivary glands</tissue>
    </source>
</reference>
<feature type="binding site" evidence="16">
    <location>
        <position position="619"/>
    </location>
    <ligand>
        <name>Ca(2+)</name>
        <dbReference type="ChEBI" id="CHEBI:29108"/>
    </ligand>
</feature>
<feature type="active site" description="Proton donor" evidence="15">
    <location>
        <position position="508"/>
    </location>
</feature>
<dbReference type="GO" id="GO:0004571">
    <property type="term" value="F:mannosyl-oligosaccharide 1,2-alpha-mannosidase activity"/>
    <property type="evidence" value="ECO:0007669"/>
    <property type="project" value="UniProtKB-EC"/>
</dbReference>
<dbReference type="InterPro" id="IPR036026">
    <property type="entry name" value="Seven-hairpin_glycosidases"/>
</dbReference>
<proteinExistence type="inferred from homology"/>
<dbReference type="GO" id="GO:0005509">
    <property type="term" value="F:calcium ion binding"/>
    <property type="evidence" value="ECO:0007669"/>
    <property type="project" value="InterPro"/>
</dbReference>
<evidence type="ECO:0000256" key="12">
    <source>
        <dbReference type="ARBA" id="ARBA00048605"/>
    </source>
</evidence>
<protein>
    <recommendedName>
        <fullName evidence="18">alpha-1,2-Mannosidase</fullName>
        <ecNumber evidence="18">3.2.1.-</ecNumber>
    </recommendedName>
</protein>
<evidence type="ECO:0000256" key="19">
    <source>
        <dbReference type="SAM" id="MobiDB-lite"/>
    </source>
</evidence>
<comment type="catalytic activity">
    <reaction evidence="12">
        <text>N(4)-(alpha-D-Man-(1-&gt;2)-alpha-D-Man-(1-&gt;2)-alpha-D-Man-(1-&gt;3)-[alpha-D-Man-(1-&gt;2)-alpha-D-Man-(1-&gt;3)-[alpha-D-Man-(1-&gt;2)-alpha-D-Man-(1-&gt;6)]-alpha-D-Man-(1-&gt;6)]-beta-D-Man-(1-&gt;4)-beta-D-GlcNAc-(1-&gt;4)-beta-D-GlcNAc)-L-asparaginyl-[protein] (N-glucan mannose isomer 9A1,2,3B1,2,3) + 4 H2O = N(4)-(alpha-D-Man-(1-&gt;3)-[alpha-D-Man-(1-&gt;3)-[alpha-D-Man-(1-&gt;6)]-alpha-D-Man-(1-&gt;6)]-beta-D-Man-(1-&gt;4)-beta-D-GlcNAc-(1-&gt;4)-beta-D-GlcNAc)-L-asparaginyl-[protein] (N-glucan mannose isomer 5A1,2) + 4 beta-D-mannose</text>
        <dbReference type="Rhea" id="RHEA:56008"/>
        <dbReference type="Rhea" id="RHEA-COMP:14356"/>
        <dbReference type="Rhea" id="RHEA-COMP:14367"/>
        <dbReference type="ChEBI" id="CHEBI:15377"/>
        <dbReference type="ChEBI" id="CHEBI:28563"/>
        <dbReference type="ChEBI" id="CHEBI:59087"/>
        <dbReference type="ChEBI" id="CHEBI:139493"/>
        <dbReference type="EC" id="3.2.1.113"/>
    </reaction>
</comment>
<feature type="active site" description="Proton donor" evidence="15">
    <location>
        <position position="263"/>
    </location>
</feature>
<organism evidence="21">
    <name type="scientific">Rhipicephalus appendiculatus</name>
    <name type="common">Brown ear tick</name>
    <dbReference type="NCBI Taxonomy" id="34631"/>
    <lineage>
        <taxon>Eukaryota</taxon>
        <taxon>Metazoa</taxon>
        <taxon>Ecdysozoa</taxon>
        <taxon>Arthropoda</taxon>
        <taxon>Chelicerata</taxon>
        <taxon>Arachnida</taxon>
        <taxon>Acari</taxon>
        <taxon>Parasitiformes</taxon>
        <taxon>Ixodida</taxon>
        <taxon>Ixodoidea</taxon>
        <taxon>Ixodidae</taxon>
        <taxon>Rhipicephalinae</taxon>
        <taxon>Rhipicephalus</taxon>
        <taxon>Rhipicephalus</taxon>
    </lineage>
</organism>
<keyword evidence="8 20" id="KW-0472">Membrane</keyword>
<feature type="disulfide bond" evidence="17">
    <location>
        <begin position="459"/>
        <end position="494"/>
    </location>
</feature>
<dbReference type="GO" id="GO:0005975">
    <property type="term" value="P:carbohydrate metabolic process"/>
    <property type="evidence" value="ECO:0007669"/>
    <property type="project" value="InterPro"/>
</dbReference>
<feature type="transmembrane region" description="Helical" evidence="20">
    <location>
        <begin position="32"/>
        <end position="52"/>
    </location>
</feature>
<dbReference type="Gene3D" id="1.50.10.10">
    <property type="match status" value="1"/>
</dbReference>
<feature type="compositionally biased region" description="Low complexity" evidence="19">
    <location>
        <begin position="122"/>
        <end position="137"/>
    </location>
</feature>
<evidence type="ECO:0000256" key="5">
    <source>
        <dbReference type="ARBA" id="ARBA00022801"/>
    </source>
</evidence>
<evidence type="ECO:0000256" key="7">
    <source>
        <dbReference type="ARBA" id="ARBA00022968"/>
    </source>
</evidence>
<dbReference type="InterPro" id="IPR050749">
    <property type="entry name" value="Glycosyl_Hydrolase_47"/>
</dbReference>
<evidence type="ECO:0000256" key="10">
    <source>
        <dbReference type="ARBA" id="ARBA00023295"/>
    </source>
</evidence>